<comment type="caution">
    <text evidence="1">The sequence shown here is derived from an EMBL/GenBank/DDBJ whole genome shotgun (WGS) entry which is preliminary data.</text>
</comment>
<dbReference type="EMBL" id="JAGIZQ010000003">
    <property type="protein sequence ID" value="KAH6636952.1"/>
    <property type="molecule type" value="Genomic_DNA"/>
</dbReference>
<dbReference type="Proteomes" id="UP000724584">
    <property type="component" value="Unassembled WGS sequence"/>
</dbReference>
<name>A0ACB7PF62_9PEZI</name>
<reference evidence="1 2" key="1">
    <citation type="journal article" date="2021" name="Nat. Commun.">
        <title>Genetic determinants of endophytism in the Arabidopsis root mycobiome.</title>
        <authorList>
            <person name="Mesny F."/>
            <person name="Miyauchi S."/>
            <person name="Thiergart T."/>
            <person name="Pickel B."/>
            <person name="Atanasova L."/>
            <person name="Karlsson M."/>
            <person name="Huettel B."/>
            <person name="Barry K.W."/>
            <person name="Haridas S."/>
            <person name="Chen C."/>
            <person name="Bauer D."/>
            <person name="Andreopoulos W."/>
            <person name="Pangilinan J."/>
            <person name="LaButti K."/>
            <person name="Riley R."/>
            <person name="Lipzen A."/>
            <person name="Clum A."/>
            <person name="Drula E."/>
            <person name="Henrissat B."/>
            <person name="Kohler A."/>
            <person name="Grigoriev I.V."/>
            <person name="Martin F.M."/>
            <person name="Hacquard S."/>
        </authorList>
    </citation>
    <scope>NUCLEOTIDE SEQUENCE [LARGE SCALE GENOMIC DNA]</scope>
    <source>
        <strain evidence="1 2">MPI-SDFR-AT-0079</strain>
    </source>
</reference>
<organism evidence="1 2">
    <name type="scientific">Chaetomium tenue</name>
    <dbReference type="NCBI Taxonomy" id="1854479"/>
    <lineage>
        <taxon>Eukaryota</taxon>
        <taxon>Fungi</taxon>
        <taxon>Dikarya</taxon>
        <taxon>Ascomycota</taxon>
        <taxon>Pezizomycotina</taxon>
        <taxon>Sordariomycetes</taxon>
        <taxon>Sordariomycetidae</taxon>
        <taxon>Sordariales</taxon>
        <taxon>Chaetomiaceae</taxon>
        <taxon>Chaetomium</taxon>
    </lineage>
</organism>
<gene>
    <name evidence="1" type="ORF">F5144DRAFT_591943</name>
</gene>
<evidence type="ECO:0000313" key="2">
    <source>
        <dbReference type="Proteomes" id="UP000724584"/>
    </source>
</evidence>
<evidence type="ECO:0000313" key="1">
    <source>
        <dbReference type="EMBL" id="KAH6636952.1"/>
    </source>
</evidence>
<protein>
    <submittedName>
        <fullName evidence="1">Uncharacterized protein</fullName>
    </submittedName>
</protein>
<proteinExistence type="predicted"/>
<accession>A0ACB7PF62</accession>
<keyword evidence="2" id="KW-1185">Reference proteome</keyword>
<sequence length="178" mass="18979">MACIRCGTRSDHTPGSTRLIIGEWRWFDKPPEDAGTQDICNSSCRLRTCMGMPCHHTCNAMAVRFEVDVDLWICLAASHLVSGPGCTVSTESWRKRAQAPSSHSGMSSSGAVLLPPHFFAFVMRDFRMLKRVFPARATTGSGGAARAPPSLPPTGCGNSAPAVSPPGQESSAGNAHHQ</sequence>